<sequence>MFKWNNDQQQVGDAIWADFNESQDHIVPYPKETEDSALVSVGDQKKNDEETTSIPGLTEQSSDDQTEFPVLKKQSASQASGHYSATRLDMESWSDLPSLNATLDRNYSDDNIASTYLDFSSAPNLQKVTGNTTVQLDGETEVFGNDHEEQNNSFLDCDWGNIGDFDDFDRLFSNGDSIFGNEMVADGSNFLSTSSDLVDSTVQSVPFPVHVSLNKQLSSDHGSSLLLINESPGGTSEKENKVADANAKSGEQAEHKNLLSSEYSGKQNQFSKEGDVQKKPVRSRRRTEERASSDSSIFAAESRQSKPVTTNYRLSIDSPKQSSSTEKSQDMPSKPLMMTPQEKIEKLRRRQQMQALIAIQQQQQQFGKDGSSSDIMRKKYIISFKMFLGSWIPELDGVFETVYFV</sequence>
<evidence type="ECO:0000313" key="2">
    <source>
        <dbReference type="EMBL" id="KAG8051924.1"/>
    </source>
</evidence>
<dbReference type="OrthoDB" id="618331at2759"/>
<dbReference type="EMBL" id="JAAALK010000288">
    <property type="protein sequence ID" value="KAG8051924.1"/>
    <property type="molecule type" value="Genomic_DNA"/>
</dbReference>
<comment type="caution">
    <text evidence="2">The sequence shown here is derived from an EMBL/GenBank/DDBJ whole genome shotgun (WGS) entry which is preliminary data.</text>
</comment>
<protein>
    <submittedName>
        <fullName evidence="2">Uncharacterized protein</fullName>
    </submittedName>
</protein>
<dbReference type="PANTHER" id="PTHR33334:SF5">
    <property type="entry name" value="PROTEIN LNK2"/>
    <property type="match status" value="1"/>
</dbReference>
<dbReference type="AlphaFoldDB" id="A0A8J5SA05"/>
<evidence type="ECO:0000256" key="1">
    <source>
        <dbReference type="SAM" id="MobiDB-lite"/>
    </source>
</evidence>
<dbReference type="Proteomes" id="UP000729402">
    <property type="component" value="Unassembled WGS sequence"/>
</dbReference>
<feature type="compositionally biased region" description="Polar residues" evidence="1">
    <location>
        <begin position="258"/>
        <end position="271"/>
    </location>
</feature>
<reference evidence="2" key="2">
    <citation type="submission" date="2021-02" db="EMBL/GenBank/DDBJ databases">
        <authorList>
            <person name="Kimball J.A."/>
            <person name="Haas M.W."/>
            <person name="Macchietto M."/>
            <person name="Kono T."/>
            <person name="Duquette J."/>
            <person name="Shao M."/>
        </authorList>
    </citation>
    <scope>NUCLEOTIDE SEQUENCE</scope>
    <source>
        <tissue evidence="2">Fresh leaf tissue</tissue>
    </source>
</reference>
<reference evidence="2" key="1">
    <citation type="journal article" date="2021" name="bioRxiv">
        <title>Whole Genome Assembly and Annotation of Northern Wild Rice, Zizania palustris L., Supports a Whole Genome Duplication in the Zizania Genus.</title>
        <authorList>
            <person name="Haas M."/>
            <person name="Kono T."/>
            <person name="Macchietto M."/>
            <person name="Millas R."/>
            <person name="McGilp L."/>
            <person name="Shao M."/>
            <person name="Duquette J."/>
            <person name="Hirsch C.N."/>
            <person name="Kimball J."/>
        </authorList>
    </citation>
    <scope>NUCLEOTIDE SEQUENCE</scope>
    <source>
        <tissue evidence="2">Fresh leaf tissue</tissue>
    </source>
</reference>
<proteinExistence type="predicted"/>
<dbReference type="InterPro" id="IPR039928">
    <property type="entry name" value="LNK"/>
</dbReference>
<name>A0A8J5SA05_ZIZPA</name>
<feature type="region of interest" description="Disordered" evidence="1">
    <location>
        <begin position="26"/>
        <end position="83"/>
    </location>
</feature>
<feature type="compositionally biased region" description="Polar residues" evidence="1">
    <location>
        <begin position="74"/>
        <end position="83"/>
    </location>
</feature>
<keyword evidence="3" id="KW-1185">Reference proteome</keyword>
<dbReference type="GO" id="GO:0007623">
    <property type="term" value="P:circadian rhythm"/>
    <property type="evidence" value="ECO:0007669"/>
    <property type="project" value="InterPro"/>
</dbReference>
<dbReference type="GO" id="GO:0006355">
    <property type="term" value="P:regulation of DNA-templated transcription"/>
    <property type="evidence" value="ECO:0007669"/>
    <property type="project" value="InterPro"/>
</dbReference>
<dbReference type="PANTHER" id="PTHR33334">
    <property type="entry name" value="PROTEIN LNK1"/>
    <property type="match status" value="1"/>
</dbReference>
<organism evidence="2 3">
    <name type="scientific">Zizania palustris</name>
    <name type="common">Northern wild rice</name>
    <dbReference type="NCBI Taxonomy" id="103762"/>
    <lineage>
        <taxon>Eukaryota</taxon>
        <taxon>Viridiplantae</taxon>
        <taxon>Streptophyta</taxon>
        <taxon>Embryophyta</taxon>
        <taxon>Tracheophyta</taxon>
        <taxon>Spermatophyta</taxon>
        <taxon>Magnoliopsida</taxon>
        <taxon>Liliopsida</taxon>
        <taxon>Poales</taxon>
        <taxon>Poaceae</taxon>
        <taxon>BOP clade</taxon>
        <taxon>Oryzoideae</taxon>
        <taxon>Oryzeae</taxon>
        <taxon>Zizaniinae</taxon>
        <taxon>Zizania</taxon>
    </lineage>
</organism>
<feature type="region of interest" description="Disordered" evidence="1">
    <location>
        <begin position="224"/>
        <end position="336"/>
    </location>
</feature>
<accession>A0A8J5SA05</accession>
<feature type="compositionally biased region" description="Polar residues" evidence="1">
    <location>
        <begin position="305"/>
        <end position="326"/>
    </location>
</feature>
<gene>
    <name evidence="2" type="ORF">GUJ93_ZPchr0001g32612</name>
</gene>
<evidence type="ECO:0000313" key="3">
    <source>
        <dbReference type="Proteomes" id="UP000729402"/>
    </source>
</evidence>